<reference evidence="1" key="2">
    <citation type="journal article" date="2015" name="Fish Shellfish Immunol.">
        <title>Early steps in the European eel (Anguilla anguilla)-Vibrio vulnificus interaction in the gills: Role of the RtxA13 toxin.</title>
        <authorList>
            <person name="Callol A."/>
            <person name="Pajuelo D."/>
            <person name="Ebbesson L."/>
            <person name="Teles M."/>
            <person name="MacKenzie S."/>
            <person name="Amaro C."/>
        </authorList>
    </citation>
    <scope>NUCLEOTIDE SEQUENCE</scope>
</reference>
<evidence type="ECO:0000313" key="1">
    <source>
        <dbReference type="EMBL" id="JAI03692.1"/>
    </source>
</evidence>
<accession>A0A0E9XMN7</accession>
<sequence>MCSILGVIVDQNLSGSRHCAVAVKKPTGCWDSSEYKSRLQSATILVHMRPKSVKCD</sequence>
<protein>
    <submittedName>
        <fullName evidence="1">Uncharacterized protein</fullName>
    </submittedName>
</protein>
<name>A0A0E9XMN7_ANGAN</name>
<organism evidence="1">
    <name type="scientific">Anguilla anguilla</name>
    <name type="common">European freshwater eel</name>
    <name type="synonym">Muraena anguilla</name>
    <dbReference type="NCBI Taxonomy" id="7936"/>
    <lineage>
        <taxon>Eukaryota</taxon>
        <taxon>Metazoa</taxon>
        <taxon>Chordata</taxon>
        <taxon>Craniata</taxon>
        <taxon>Vertebrata</taxon>
        <taxon>Euteleostomi</taxon>
        <taxon>Actinopterygii</taxon>
        <taxon>Neopterygii</taxon>
        <taxon>Teleostei</taxon>
        <taxon>Anguilliformes</taxon>
        <taxon>Anguillidae</taxon>
        <taxon>Anguilla</taxon>
    </lineage>
</organism>
<dbReference type="AlphaFoldDB" id="A0A0E9XMN7"/>
<reference evidence="1" key="1">
    <citation type="submission" date="2014-11" db="EMBL/GenBank/DDBJ databases">
        <authorList>
            <person name="Amaro Gonzalez C."/>
        </authorList>
    </citation>
    <scope>NUCLEOTIDE SEQUENCE</scope>
</reference>
<proteinExistence type="predicted"/>
<dbReference type="EMBL" id="GBXM01004886">
    <property type="protein sequence ID" value="JAI03692.1"/>
    <property type="molecule type" value="Transcribed_RNA"/>
</dbReference>